<dbReference type="RefSeq" id="WP_193930863.1">
    <property type="nucleotide sequence ID" value="NZ_CAWPMZ010000128.1"/>
</dbReference>
<dbReference type="SUPFAM" id="SSF81342">
    <property type="entry name" value="Transmembrane di-heme cytochromes"/>
    <property type="match status" value="1"/>
</dbReference>
<keyword evidence="1" id="KW-0602">Photosynthesis</keyword>
<dbReference type="InterPro" id="IPR027387">
    <property type="entry name" value="Cytb/b6-like_sf"/>
</dbReference>
<evidence type="ECO:0000256" key="1">
    <source>
        <dbReference type="ARBA" id="ARBA00022531"/>
    </source>
</evidence>
<protein>
    <submittedName>
        <fullName evidence="5">Cytochrome bc complex cytochrome b subunit</fullName>
    </submittedName>
</protein>
<evidence type="ECO:0000259" key="4">
    <source>
        <dbReference type="PROSITE" id="PS51002"/>
    </source>
</evidence>
<dbReference type="Proteomes" id="UP000651156">
    <property type="component" value="Unassembled WGS sequence"/>
</dbReference>
<keyword evidence="3" id="KW-1133">Transmembrane helix</keyword>
<gene>
    <name evidence="5" type="ORF">IQ230_04470</name>
</gene>
<feature type="transmembrane region" description="Helical" evidence="3">
    <location>
        <begin position="12"/>
        <end position="39"/>
    </location>
</feature>
<reference evidence="5 6" key="1">
    <citation type="submission" date="2020-10" db="EMBL/GenBank/DDBJ databases">
        <authorList>
            <person name="Castelo-Branco R."/>
            <person name="Eusebio N."/>
            <person name="Adriana R."/>
            <person name="Vieira A."/>
            <person name="Brugerolle De Fraissinette N."/>
            <person name="Rezende De Castro R."/>
            <person name="Schneider M.P."/>
            <person name="Vasconcelos V."/>
            <person name="Leao P.N."/>
        </authorList>
    </citation>
    <scope>NUCLEOTIDE SEQUENCE [LARGE SCALE GENOMIC DNA]</scope>
    <source>
        <strain evidence="5 6">LEGE 06123</strain>
    </source>
</reference>
<feature type="transmembrane region" description="Helical" evidence="3">
    <location>
        <begin position="95"/>
        <end position="119"/>
    </location>
</feature>
<evidence type="ECO:0000256" key="2">
    <source>
        <dbReference type="ARBA" id="ARBA00023078"/>
    </source>
</evidence>
<name>A0ABR9UMX6_9CHRO</name>
<keyword evidence="3" id="KW-0472">Membrane</keyword>
<evidence type="ECO:0000313" key="6">
    <source>
        <dbReference type="Proteomes" id="UP000651156"/>
    </source>
</evidence>
<organism evidence="5 6">
    <name type="scientific">Gloeocapsopsis crepidinum LEGE 06123</name>
    <dbReference type="NCBI Taxonomy" id="588587"/>
    <lineage>
        <taxon>Bacteria</taxon>
        <taxon>Bacillati</taxon>
        <taxon>Cyanobacteriota</taxon>
        <taxon>Cyanophyceae</taxon>
        <taxon>Oscillatoriophycideae</taxon>
        <taxon>Chroococcales</taxon>
        <taxon>Chroococcaceae</taxon>
        <taxon>Gloeocapsopsis</taxon>
    </lineage>
</organism>
<sequence>MKNISYEFVLRRLSTVLSVAIISLSVMAAVTGILLSFYYEPVAGRAYQSLNWINTEIANGALIHSIHDLAGNALIVTALIQIVVMFLGRQFRSSWLTAWISGILLTLSAIGLSWTAMLLDWSQIGYWRFRIELSTIEAIPLIGGSLRNILTGGGAVNTTTVAHLYTIHSYLLSVGAIVLAIIHLWGLLQQEKEMKGATVETPTAAVKLERSQQERNFSQTLS</sequence>
<dbReference type="PANTHER" id="PTHR19271:SF16">
    <property type="entry name" value="CYTOCHROME B"/>
    <property type="match status" value="1"/>
</dbReference>
<accession>A0ABR9UMX6</accession>
<dbReference type="Pfam" id="PF00033">
    <property type="entry name" value="Cytochrome_B"/>
    <property type="match status" value="1"/>
</dbReference>
<keyword evidence="2" id="KW-0793">Thylakoid</keyword>
<evidence type="ECO:0000313" key="5">
    <source>
        <dbReference type="EMBL" id="MBE9189630.1"/>
    </source>
</evidence>
<keyword evidence="3" id="KW-0812">Transmembrane</keyword>
<feature type="domain" description="Cytochrome b/b6 N-terminal region profile" evidence="4">
    <location>
        <begin position="1"/>
        <end position="196"/>
    </location>
</feature>
<dbReference type="PROSITE" id="PS51002">
    <property type="entry name" value="CYTB_NTER"/>
    <property type="match status" value="1"/>
</dbReference>
<dbReference type="InterPro" id="IPR016174">
    <property type="entry name" value="Di-haem_cyt_TM"/>
</dbReference>
<feature type="transmembrane region" description="Helical" evidence="3">
    <location>
        <begin position="167"/>
        <end position="188"/>
    </location>
</feature>
<feature type="transmembrane region" description="Helical" evidence="3">
    <location>
        <begin position="69"/>
        <end position="88"/>
    </location>
</feature>
<comment type="caution">
    <text evidence="5">The sequence shown here is derived from an EMBL/GenBank/DDBJ whole genome shotgun (WGS) entry which is preliminary data.</text>
</comment>
<dbReference type="PANTHER" id="PTHR19271">
    <property type="entry name" value="CYTOCHROME B"/>
    <property type="match status" value="1"/>
</dbReference>
<dbReference type="InterPro" id="IPR005797">
    <property type="entry name" value="Cyt_b/b6_N"/>
</dbReference>
<dbReference type="EMBL" id="JADEWN010000007">
    <property type="protein sequence ID" value="MBE9189630.1"/>
    <property type="molecule type" value="Genomic_DNA"/>
</dbReference>
<dbReference type="Gene3D" id="1.20.810.10">
    <property type="entry name" value="Cytochrome Bc1 Complex, Chain C"/>
    <property type="match status" value="1"/>
</dbReference>
<evidence type="ECO:0000256" key="3">
    <source>
        <dbReference type="SAM" id="Phobius"/>
    </source>
</evidence>
<proteinExistence type="predicted"/>
<keyword evidence="6" id="KW-1185">Reference proteome</keyword>